<proteinExistence type="predicted"/>
<dbReference type="RefSeq" id="XP_004185771.1">
    <property type="nucleotide sequence ID" value="XM_004185723.1"/>
</dbReference>
<evidence type="ECO:0000313" key="2">
    <source>
        <dbReference type="Proteomes" id="UP000014680"/>
    </source>
</evidence>
<protein>
    <submittedName>
        <fullName evidence="1">Uncharacterized protein</fullName>
    </submittedName>
</protein>
<keyword evidence="2" id="KW-1185">Reference proteome</keyword>
<sequence>MAPNTCKLHQEYTALLQTSRIYRYRSPQTLLFKQLQFYSSGALNERISKLVVTEFGNYSTSDLKLLRDFVYDSKKEVSVFLKISEAAFDVFIAECLLSNNERCSIFVEDVISSMFVIGAKKYFFEEKKNCFCNETDSTSYRIAVENSPVD</sequence>
<reference evidence="1 2" key="1">
    <citation type="submission" date="2012-10" db="EMBL/GenBank/DDBJ databases">
        <authorList>
            <person name="Zafar N."/>
            <person name="Inman J."/>
            <person name="Hall N."/>
            <person name="Lorenzi H."/>
            <person name="Caler E."/>
        </authorList>
    </citation>
    <scope>NUCLEOTIDE SEQUENCE [LARGE SCALE GENOMIC DNA]</scope>
    <source>
        <strain evidence="1 2">IP1</strain>
    </source>
</reference>
<dbReference type="KEGG" id="eiv:EIN_031260"/>
<organism evidence="1 2">
    <name type="scientific">Entamoeba invadens IP1</name>
    <dbReference type="NCBI Taxonomy" id="370355"/>
    <lineage>
        <taxon>Eukaryota</taxon>
        <taxon>Amoebozoa</taxon>
        <taxon>Evosea</taxon>
        <taxon>Archamoebae</taxon>
        <taxon>Mastigamoebida</taxon>
        <taxon>Entamoebidae</taxon>
        <taxon>Entamoeba</taxon>
    </lineage>
</organism>
<dbReference type="EMBL" id="KB206969">
    <property type="protein sequence ID" value="ELP86425.1"/>
    <property type="molecule type" value="Genomic_DNA"/>
</dbReference>
<name>A0A0A1TY56_ENTIV</name>
<dbReference type="GeneID" id="14885378"/>
<gene>
    <name evidence="1" type="ORF">EIN_031260</name>
</gene>
<dbReference type="AlphaFoldDB" id="A0A0A1TY56"/>
<evidence type="ECO:0000313" key="1">
    <source>
        <dbReference type="EMBL" id="ELP86425.1"/>
    </source>
</evidence>
<dbReference type="VEuPathDB" id="AmoebaDB:EIN_031260"/>
<accession>A0A0A1TY56</accession>
<dbReference type="Proteomes" id="UP000014680">
    <property type="component" value="Unassembled WGS sequence"/>
</dbReference>